<comment type="caution">
    <text evidence="1">The sequence shown here is derived from an EMBL/GenBank/DDBJ whole genome shotgun (WGS) entry which is preliminary data.</text>
</comment>
<keyword evidence="2" id="KW-1185">Reference proteome</keyword>
<dbReference type="Proteomes" id="UP000233375">
    <property type="component" value="Unassembled WGS sequence"/>
</dbReference>
<organism evidence="1 2">
    <name type="scientific">Niallia nealsonii</name>
    <dbReference type="NCBI Taxonomy" id="115979"/>
    <lineage>
        <taxon>Bacteria</taxon>
        <taxon>Bacillati</taxon>
        <taxon>Bacillota</taxon>
        <taxon>Bacilli</taxon>
        <taxon>Bacillales</taxon>
        <taxon>Bacillaceae</taxon>
        <taxon>Niallia</taxon>
    </lineage>
</organism>
<dbReference type="EMBL" id="PISE01000019">
    <property type="protein sequence ID" value="PKG23784.1"/>
    <property type="molecule type" value="Genomic_DNA"/>
</dbReference>
<accession>A0A2N0Z2Q7</accession>
<sequence>MYKKRNICTRKGTYVKETLSPEEFAIVRKSYANVIQVEDFNSISEDFIKITVHDPAFQCVETREKLSSLFERAFIVASEASWKEIGIY</sequence>
<proteinExistence type="predicted"/>
<gene>
    <name evidence="1" type="ORF">CWS01_09785</name>
</gene>
<dbReference type="Gene3D" id="3.30.1240.10">
    <property type="match status" value="1"/>
</dbReference>
<evidence type="ECO:0000313" key="1">
    <source>
        <dbReference type="EMBL" id="PKG23784.1"/>
    </source>
</evidence>
<name>A0A2N0Z2Q7_9BACI</name>
<evidence type="ECO:0000313" key="2">
    <source>
        <dbReference type="Proteomes" id="UP000233375"/>
    </source>
</evidence>
<reference evidence="1 2" key="1">
    <citation type="journal article" date="2003" name="Int. J. Syst. Evol. Microbiol.">
        <title>Bacillus nealsonii sp. nov., isolated from a spacecraft-assembly facility, whose spores are gamma-radiation resistant.</title>
        <authorList>
            <person name="Venkateswaran K."/>
            <person name="Kempf M."/>
            <person name="Chen F."/>
            <person name="Satomi M."/>
            <person name="Nicholson W."/>
            <person name="Kern R."/>
        </authorList>
    </citation>
    <scope>NUCLEOTIDE SEQUENCE [LARGE SCALE GENOMIC DNA]</scope>
    <source>
        <strain evidence="1 2">FO-92</strain>
    </source>
</reference>
<dbReference type="AlphaFoldDB" id="A0A2N0Z2Q7"/>
<protein>
    <submittedName>
        <fullName evidence="1">Uncharacterized protein</fullName>
    </submittedName>
</protein>